<protein>
    <submittedName>
        <fullName evidence="4">Uu.00g105190.m01.CDS01</fullName>
    </submittedName>
</protein>
<dbReference type="EMBL" id="CAUWAG010000004">
    <property type="protein sequence ID" value="CAJ2503125.1"/>
    <property type="molecule type" value="Genomic_DNA"/>
</dbReference>
<keyword evidence="2" id="KW-0812">Transmembrane</keyword>
<keyword evidence="3" id="KW-0732">Signal</keyword>
<evidence type="ECO:0000256" key="3">
    <source>
        <dbReference type="SAM" id="SignalP"/>
    </source>
</evidence>
<keyword evidence="5" id="KW-1185">Reference proteome</keyword>
<accession>A0AAI8V8T4</accession>
<gene>
    <name evidence="4" type="ORF">KHLLAP_LOCUS3593</name>
</gene>
<evidence type="ECO:0000256" key="2">
    <source>
        <dbReference type="SAM" id="Phobius"/>
    </source>
</evidence>
<keyword evidence="2" id="KW-1133">Transmembrane helix</keyword>
<feature type="chain" id="PRO_5042616583" evidence="3">
    <location>
        <begin position="22"/>
        <end position="205"/>
    </location>
</feature>
<organism evidence="4 5">
    <name type="scientific">Anthostomella pinea</name>
    <dbReference type="NCBI Taxonomy" id="933095"/>
    <lineage>
        <taxon>Eukaryota</taxon>
        <taxon>Fungi</taxon>
        <taxon>Dikarya</taxon>
        <taxon>Ascomycota</taxon>
        <taxon>Pezizomycotina</taxon>
        <taxon>Sordariomycetes</taxon>
        <taxon>Xylariomycetidae</taxon>
        <taxon>Xylariales</taxon>
        <taxon>Xylariaceae</taxon>
        <taxon>Anthostomella</taxon>
    </lineage>
</organism>
<keyword evidence="2" id="KW-0472">Membrane</keyword>
<feature type="transmembrane region" description="Helical" evidence="2">
    <location>
        <begin position="83"/>
        <end position="106"/>
    </location>
</feature>
<feature type="signal peptide" evidence="3">
    <location>
        <begin position="1"/>
        <end position="21"/>
    </location>
</feature>
<evidence type="ECO:0000313" key="5">
    <source>
        <dbReference type="Proteomes" id="UP001295740"/>
    </source>
</evidence>
<evidence type="ECO:0000256" key="1">
    <source>
        <dbReference type="SAM" id="MobiDB-lite"/>
    </source>
</evidence>
<evidence type="ECO:0000313" key="4">
    <source>
        <dbReference type="EMBL" id="CAJ2503125.1"/>
    </source>
</evidence>
<dbReference type="AlphaFoldDB" id="A0AAI8V8T4"/>
<dbReference type="Proteomes" id="UP001295740">
    <property type="component" value="Unassembled WGS sequence"/>
</dbReference>
<name>A0AAI8V8T4_9PEZI</name>
<reference evidence="4" key="1">
    <citation type="submission" date="2023-10" db="EMBL/GenBank/DDBJ databases">
        <authorList>
            <person name="Hackl T."/>
        </authorList>
    </citation>
    <scope>NUCLEOTIDE SEQUENCE</scope>
</reference>
<feature type="compositionally biased region" description="Basic and acidic residues" evidence="1">
    <location>
        <begin position="123"/>
        <end position="142"/>
    </location>
</feature>
<sequence>MRRSPLYLYLLPALLASSSEAYLIGMIPPSIPQPHHIDISPHISHLSQALSPPSWLSSPTTTTISPLQPRHTNHNHNLSVGSIAGIAVGVALLVVIMSAVVAYGLSQRIRRRKQTMEAKREAEAAAAEGRDVDMGRRPDGDAKGGGFDLRPAVEVEVESEVPEEWQSARSALSGRTGSDRGDGDGDGGLAADGGSEWCRRMGSSS</sequence>
<feature type="region of interest" description="Disordered" evidence="1">
    <location>
        <begin position="123"/>
        <end position="205"/>
    </location>
</feature>
<proteinExistence type="predicted"/>
<comment type="caution">
    <text evidence="4">The sequence shown here is derived from an EMBL/GenBank/DDBJ whole genome shotgun (WGS) entry which is preliminary data.</text>
</comment>